<evidence type="ECO:0000313" key="2">
    <source>
        <dbReference type="Proteomes" id="UP000658202"/>
    </source>
</evidence>
<keyword evidence="2" id="KW-1185">Reference proteome</keyword>
<dbReference type="InterPro" id="IPR013783">
    <property type="entry name" value="Ig-like_fold"/>
</dbReference>
<dbReference type="EMBL" id="BMCW01000001">
    <property type="protein sequence ID" value="GGG48052.1"/>
    <property type="molecule type" value="Genomic_DNA"/>
</dbReference>
<reference evidence="2" key="1">
    <citation type="journal article" date="2019" name="Int. J. Syst. Evol. Microbiol.">
        <title>The Global Catalogue of Microorganisms (GCM) 10K type strain sequencing project: providing services to taxonomists for standard genome sequencing and annotation.</title>
        <authorList>
            <consortium name="The Broad Institute Genomics Platform"/>
            <consortium name="The Broad Institute Genome Sequencing Center for Infectious Disease"/>
            <person name="Wu L."/>
            <person name="Ma J."/>
        </authorList>
    </citation>
    <scope>NUCLEOTIDE SEQUENCE [LARGE SCALE GENOMIC DNA]</scope>
    <source>
        <strain evidence="2">CCM 8490</strain>
    </source>
</reference>
<organism evidence="1 2">
    <name type="scientific">Epilithonimonas arachidiradicis</name>
    <dbReference type="NCBI Taxonomy" id="1617282"/>
    <lineage>
        <taxon>Bacteria</taxon>
        <taxon>Pseudomonadati</taxon>
        <taxon>Bacteroidota</taxon>
        <taxon>Flavobacteriia</taxon>
        <taxon>Flavobacteriales</taxon>
        <taxon>Weeksellaceae</taxon>
        <taxon>Chryseobacterium group</taxon>
        <taxon>Epilithonimonas</taxon>
    </lineage>
</organism>
<sequence length="786" mass="81496">MTSAQDCTVNAGGTTKICGTSYTLQGSANNSISGNPTWTIVSKPAGAPDPVISNINSYTPNVTGMTFPGDYVFQIAQNCTTGSVTSQVTITAPGDVSTFTAGPDITNVNATVGIVNLNGVVPAGYTAQWSAYNIWRYERSSGVKTSQNSTFGSPNSASTTFSLIKKADHDIDPAYVVTLRITSIYNPNCFYEDTAIVRFIPNPQIVLPLSTSNCVTPTGNTFIALSSTSPIFGTTTTGSAGNPTYGTNISMNVTSQPSGANMTYWRIFDGLFYFTGANTPGTYKFTITVTNAAGTYTTPEITYINSGTPPNVVSFLVPSDPEQMMVYFSSNSGGEVHCGIAGSSTPITFRYTLDPSDPVTNTSNVSVSGITPPGGAPTYVTGGAGTANRSVTVTPPSGGWRVGTYKFSIYTYNGTCNGPNQSYYIHISDGARSNVSVNNTVVCYPGSGVVTATVQLPAVYKGVVNSSYFQDFVGRYDFTTLSTPNGAATPTFEAANLRSFTSTSTVIGNLTTPGVYTFKIKLAPNTSGVGAFLDQEYACSGASMESTFTVTVSPQINSNAGSDQDVICNATVSLAGNNPGAGTGTWSVVSSPSGTSPVFSNASSPNTSVSALSAAGTYTFRWTITTGDCVSTDDVTVTIQACLTISGTVFNDANSNTVIDSGEAGTSAGGSYIYLVDSSGIIANSTPVNSNGTYIINVGANKNYTLQLSPNVYPIGTNTATTPINHNIAGWVTTGENKNNNTGSGDGTPDGTLSATVTNSSFTNYNFGIKACAAGTTPPIFDQRTN</sequence>
<dbReference type="Gene3D" id="2.60.40.10">
    <property type="entry name" value="Immunoglobulins"/>
    <property type="match status" value="3"/>
</dbReference>
<comment type="caution">
    <text evidence="1">The sequence shown here is derived from an EMBL/GenBank/DDBJ whole genome shotgun (WGS) entry which is preliminary data.</text>
</comment>
<evidence type="ECO:0000313" key="1">
    <source>
        <dbReference type="EMBL" id="GGG48052.1"/>
    </source>
</evidence>
<protein>
    <recommendedName>
        <fullName evidence="3">SprB-like repeat protein</fullName>
    </recommendedName>
</protein>
<name>A0ABQ1X0E5_9FLAO</name>
<dbReference type="Proteomes" id="UP000658202">
    <property type="component" value="Unassembled WGS sequence"/>
</dbReference>
<gene>
    <name evidence="1" type="ORF">GCM10007332_06980</name>
</gene>
<proteinExistence type="predicted"/>
<dbReference type="Pfam" id="PF22352">
    <property type="entry name" value="K319L-like_PKD"/>
    <property type="match status" value="1"/>
</dbReference>
<accession>A0ABQ1X0E5</accession>
<evidence type="ECO:0008006" key="3">
    <source>
        <dbReference type="Google" id="ProtNLM"/>
    </source>
</evidence>